<name>A0ACC2REA3_9FUNG</name>
<evidence type="ECO:0000313" key="1">
    <source>
        <dbReference type="EMBL" id="KAJ9048410.1"/>
    </source>
</evidence>
<protein>
    <submittedName>
        <fullName evidence="1">Uncharacterized protein</fullName>
    </submittedName>
</protein>
<dbReference type="EMBL" id="QTSX02007411">
    <property type="protein sequence ID" value="KAJ9048410.1"/>
    <property type="molecule type" value="Genomic_DNA"/>
</dbReference>
<dbReference type="Proteomes" id="UP001165960">
    <property type="component" value="Unassembled WGS sequence"/>
</dbReference>
<accession>A0ACC2REA3</accession>
<keyword evidence="2" id="KW-1185">Reference proteome</keyword>
<organism evidence="1 2">
    <name type="scientific">Entomophthora muscae</name>
    <dbReference type="NCBI Taxonomy" id="34485"/>
    <lineage>
        <taxon>Eukaryota</taxon>
        <taxon>Fungi</taxon>
        <taxon>Fungi incertae sedis</taxon>
        <taxon>Zoopagomycota</taxon>
        <taxon>Entomophthoromycotina</taxon>
        <taxon>Entomophthoromycetes</taxon>
        <taxon>Entomophthorales</taxon>
        <taxon>Entomophthoraceae</taxon>
        <taxon>Entomophthora</taxon>
    </lineage>
</organism>
<comment type="caution">
    <text evidence="1">The sequence shown here is derived from an EMBL/GenBank/DDBJ whole genome shotgun (WGS) entry which is preliminary data.</text>
</comment>
<reference evidence="1" key="1">
    <citation type="submission" date="2022-04" db="EMBL/GenBank/DDBJ databases">
        <title>Genome of the entomopathogenic fungus Entomophthora muscae.</title>
        <authorList>
            <person name="Elya C."/>
            <person name="Lovett B.R."/>
            <person name="Lee E."/>
            <person name="Macias A.M."/>
            <person name="Hajek A.E."/>
            <person name="De Bivort B.L."/>
            <person name="Kasson M.T."/>
            <person name="De Fine Licht H.H."/>
            <person name="Stajich J.E."/>
        </authorList>
    </citation>
    <scope>NUCLEOTIDE SEQUENCE</scope>
    <source>
        <strain evidence="1">Berkeley</strain>
    </source>
</reference>
<sequence length="279" mass="30950">MRGLALYDCQADDPQTELSFKKGEIFSQLKPSTERGWFSARKQGASEFKLVPENYVKIIADAPPPVQPKPQLNLQASKKSSDISQLGSALKKVVLDNGQPANVKDIRSLFENQKVNDFKEDLSNQTIKIYSSKPTSAVFLNQKVHSPIKEHKTDPFGDSFYALKEHDNSQTPPKGSSNDASGHDSTINQLPVDIYQKISSSDRQKYLGLFNSLDKSSEGYLDGATVRGIWLRSNLELETLAQIWDLLDPKCQGSLSASSFAIGLYIIDKQLAGIPWSKL</sequence>
<gene>
    <name evidence="1" type="ORF">DSO57_1035380</name>
</gene>
<evidence type="ECO:0000313" key="2">
    <source>
        <dbReference type="Proteomes" id="UP001165960"/>
    </source>
</evidence>
<proteinExistence type="predicted"/>